<keyword evidence="1" id="KW-0812">Transmembrane</keyword>
<sequence length="564" mass="62980">MTRKGTTARRRETEPSALALIEESVHLLRRAPAGVFVFHLLGAGAWALALLFAWAYVSWFRPSRDELALGACALVLLYAWMKVAQAEMCARLLAFRLGAKPEKFTWRRAARLAVSQFKIHAWGPAALAVSGVLLLPFGYVWLYFQTATALGSAQVPEQHGAAEADARQLAKLWPRQGHVGLLVISALSLVVFANVAALFYMLPWLARTLLGMENFMSLSGWSMLNTTFLMCVTALTWLAIDPLAKAFCVLRVFRGRALRTGADLRIEIAAVRKTGRAKTGFALVALVASTLMFSGDATAAGRDSASDQQQQQQVQPAELDQAIDEVLARRDFQWQLHPDEKARSSDDEASAIERFFNWMGSGVKSVFRALADFIGWLAELLSRDNESAWPVVTKERSGMGDLSLLKFFLYSLLAVLVGLLVWVIFITVRGGGRKIVEAAAGGAEIGEKPDLRDENVQAAQLPWDEWLHLAREQVALGEWRLALRALYLAQLARLGAEGLLTLRRHKTNLDYERELRRRALQRAGLPEWFAARRREFEAAWYGREQTDEARVRAWFDELEKGAKI</sequence>
<organism evidence="2 3">
    <name type="scientific">Ereboglobus luteus</name>
    <dbReference type="NCBI Taxonomy" id="1796921"/>
    <lineage>
        <taxon>Bacteria</taxon>
        <taxon>Pseudomonadati</taxon>
        <taxon>Verrucomicrobiota</taxon>
        <taxon>Opitutia</taxon>
        <taxon>Opitutales</taxon>
        <taxon>Opitutaceae</taxon>
        <taxon>Ereboglobus</taxon>
    </lineage>
</organism>
<feature type="transmembrane region" description="Helical" evidence="1">
    <location>
        <begin position="121"/>
        <end position="144"/>
    </location>
</feature>
<name>A0A2U8E4U5_9BACT</name>
<keyword evidence="1" id="KW-0472">Membrane</keyword>
<keyword evidence="1" id="KW-1133">Transmembrane helix</keyword>
<evidence type="ECO:0000313" key="2">
    <source>
        <dbReference type="EMBL" id="AWI09968.1"/>
    </source>
</evidence>
<feature type="transmembrane region" description="Helical" evidence="1">
    <location>
        <begin position="179"/>
        <end position="206"/>
    </location>
</feature>
<dbReference type="OrthoDB" id="185465at2"/>
<protein>
    <recommendedName>
        <fullName evidence="4">DUF4129 domain-containing protein</fullName>
    </recommendedName>
</protein>
<evidence type="ECO:0000256" key="1">
    <source>
        <dbReference type="SAM" id="Phobius"/>
    </source>
</evidence>
<keyword evidence="3" id="KW-1185">Reference proteome</keyword>
<dbReference type="RefSeq" id="WP_108825783.1">
    <property type="nucleotide sequence ID" value="NZ_CP023004.1"/>
</dbReference>
<feature type="transmembrane region" description="Helical" evidence="1">
    <location>
        <begin position="218"/>
        <end position="240"/>
    </location>
</feature>
<evidence type="ECO:0000313" key="3">
    <source>
        <dbReference type="Proteomes" id="UP000244896"/>
    </source>
</evidence>
<feature type="transmembrane region" description="Helical" evidence="1">
    <location>
        <begin position="33"/>
        <end position="55"/>
    </location>
</feature>
<dbReference type="EMBL" id="CP023004">
    <property type="protein sequence ID" value="AWI09968.1"/>
    <property type="molecule type" value="Genomic_DNA"/>
</dbReference>
<feature type="transmembrane region" description="Helical" evidence="1">
    <location>
        <begin position="407"/>
        <end position="428"/>
    </location>
</feature>
<dbReference type="AlphaFoldDB" id="A0A2U8E4U5"/>
<gene>
    <name evidence="2" type="ORF">CKA38_12560</name>
</gene>
<proteinExistence type="predicted"/>
<dbReference type="KEGG" id="elut:CKA38_12560"/>
<evidence type="ECO:0008006" key="4">
    <source>
        <dbReference type="Google" id="ProtNLM"/>
    </source>
</evidence>
<reference evidence="2 3" key="1">
    <citation type="journal article" date="2018" name="Syst. Appl. Microbiol.">
        <title>Ereboglobus luteus gen. nov. sp. nov. from cockroach guts, and new insights into the oxygen relationship of the genera Opitutus and Didymococcus (Verrucomicrobia: Opitutaceae).</title>
        <authorList>
            <person name="Tegtmeier D."/>
            <person name="Belitz A."/>
            <person name="Radek R."/>
            <person name="Heimerl T."/>
            <person name="Brune A."/>
        </authorList>
    </citation>
    <scope>NUCLEOTIDE SEQUENCE [LARGE SCALE GENOMIC DNA]</scope>
    <source>
        <strain evidence="2 3">Ho45</strain>
    </source>
</reference>
<accession>A0A2U8E4U5</accession>
<dbReference type="Proteomes" id="UP000244896">
    <property type="component" value="Chromosome"/>
</dbReference>
<feature type="transmembrane region" description="Helical" evidence="1">
    <location>
        <begin position="67"/>
        <end position="84"/>
    </location>
</feature>